<evidence type="ECO:0000259" key="2">
    <source>
        <dbReference type="SMART" id="SM00642"/>
    </source>
</evidence>
<comment type="caution">
    <text evidence="3">The sequence shown here is derived from an EMBL/GenBank/DDBJ whole genome shotgun (WGS) entry which is preliminary data.</text>
</comment>
<keyword evidence="4" id="KW-1185">Reference proteome</keyword>
<dbReference type="SUPFAM" id="SSF51445">
    <property type="entry name" value="(Trans)glycosidases"/>
    <property type="match status" value="1"/>
</dbReference>
<evidence type="ECO:0000313" key="3">
    <source>
        <dbReference type="EMBL" id="MDQ0290808.1"/>
    </source>
</evidence>
<dbReference type="GO" id="GO:0005975">
    <property type="term" value="P:carbohydrate metabolic process"/>
    <property type="evidence" value="ECO:0007669"/>
    <property type="project" value="InterPro"/>
</dbReference>
<dbReference type="SMART" id="SM00642">
    <property type="entry name" value="Aamy"/>
    <property type="match status" value="1"/>
</dbReference>
<keyword evidence="1" id="KW-0732">Signal</keyword>
<dbReference type="Proteomes" id="UP001238163">
    <property type="component" value="Unassembled WGS sequence"/>
</dbReference>
<dbReference type="RefSeq" id="WP_307262724.1">
    <property type="nucleotide sequence ID" value="NZ_JAUSVL010000001.1"/>
</dbReference>
<accession>A0AAE3VHW7</accession>
<feature type="signal peptide" evidence="1">
    <location>
        <begin position="1"/>
        <end position="17"/>
    </location>
</feature>
<protein>
    <recommendedName>
        <fullName evidence="2">Glycosyl hydrolase family 13 catalytic domain-containing protein</fullName>
    </recommendedName>
</protein>
<organism evidence="3 4">
    <name type="scientific">Oligosphaera ethanolica</name>
    <dbReference type="NCBI Taxonomy" id="760260"/>
    <lineage>
        <taxon>Bacteria</taxon>
        <taxon>Pseudomonadati</taxon>
        <taxon>Lentisphaerota</taxon>
        <taxon>Oligosphaeria</taxon>
        <taxon>Oligosphaerales</taxon>
        <taxon>Oligosphaeraceae</taxon>
        <taxon>Oligosphaera</taxon>
    </lineage>
</organism>
<reference evidence="3" key="1">
    <citation type="submission" date="2023-07" db="EMBL/GenBank/DDBJ databases">
        <title>Genomic Encyclopedia of Type Strains, Phase IV (KMG-IV): sequencing the most valuable type-strain genomes for metagenomic binning, comparative biology and taxonomic classification.</title>
        <authorList>
            <person name="Goeker M."/>
        </authorList>
    </citation>
    <scope>NUCLEOTIDE SEQUENCE</scope>
    <source>
        <strain evidence="3">DSM 24202</strain>
    </source>
</reference>
<dbReference type="Gene3D" id="3.20.20.80">
    <property type="entry name" value="Glycosidases"/>
    <property type="match status" value="1"/>
</dbReference>
<proteinExistence type="predicted"/>
<dbReference type="Gene3D" id="2.60.120.260">
    <property type="entry name" value="Galactose-binding domain-like"/>
    <property type="match status" value="1"/>
</dbReference>
<dbReference type="EMBL" id="JAUSVL010000001">
    <property type="protein sequence ID" value="MDQ0290808.1"/>
    <property type="molecule type" value="Genomic_DNA"/>
</dbReference>
<gene>
    <name evidence="3" type="ORF">J3R75_002915</name>
</gene>
<dbReference type="InterPro" id="IPR017853">
    <property type="entry name" value="GH"/>
</dbReference>
<name>A0AAE3VHW7_9BACT</name>
<dbReference type="InterPro" id="IPR006047">
    <property type="entry name" value="GH13_cat_dom"/>
</dbReference>
<evidence type="ECO:0000256" key="1">
    <source>
        <dbReference type="SAM" id="SignalP"/>
    </source>
</evidence>
<feature type="domain" description="Glycosyl hydrolase family 13 catalytic" evidence="2">
    <location>
        <begin position="272"/>
        <end position="590"/>
    </location>
</feature>
<sequence>MKTFVLMLALCPLLVFAQVEFGDSRLAITIDEGSGAWTGLSRDGRTVLSGLQSHPFDILGEDRRWASEGGGALLQLESVTPLSTGTLRVVCRLGSWRIRTDYQLLPATGQLRRHFEITWLGENDSKIREFRQCSPLLAMAPEAHYTLPSIFPPFGERRAKDFGAGLQPSTGSDPYALLAQLDPACSVVWLSDRSRPDADACSVLGREQPGALLVRQSARIAGHVRPDVAQSVGDFWLWLQDNDAEIALRRLHEWYEQCGQVIPPDRPAWVPRVTLYSFHPGINVGNAARGWGGFKPSTAQISRLAELGCNTLWLLPVEDYSTYHPRDYYKLQDGIGSADEYRELVQTAHELDLHVWQDIVPHGGHNDYPRAIEHPEWLLQEEDGSTLDYWCFDFYWPTWIDYMRGVADHYVRTFGIDGYRIDACSGSNIMNWNPAIPYARASLSQSQGGLAMQRAIRGAVRALQPEGSVLAEVGSTIHGTVSDAVYDFAMCYGVLPASKVQPAGDFVRNLRRWLHEQQQSEVKDLVRLRHIESHDSLRAEWQYGPEPMRAAMAMSAWIYGIPMVFYEMEDGHSPIFRRIFHLRNSIAELHDGTADYLQPATPDGVFACLRRHDGKIAIPLINFNARDTQIALQLPTALWPDATVGRVQAWDLWQDQPVAICRDGDELCAELVLAPYAFTVLRLSASGDAPSAPALAPMLADTTPRDAQAVLPVELFVIGEDGSRHALPTALAGPGGALPDVAQYGIELQSQALADGGREFRITPAAASREHSGLLLRVPLAGAPAAWRVQAAGGAWEDRFRTRHPLANAFKGNVYHLPQGGNVLWHSLIHPFGLSADQALLSFQSPAGSVALRFAADALPGAVYLLDRLGEDHNPHVFIMWAAPDSPQRPRQDSYRFTLGAATPVAESVSARSVATGDPRLRVMPGGWEFDNGRLRLRLSRAGTISALSRRLENGDWEPVISNTRYYTDAGYGEAGKTYEAHHDVEAFARFSHNAAGDLILSFNSQPRGTYRFDILAHPLDYVLEYTLGNGSGFGFSCAQRHLRPPQGERVFSAFMMIAPEATGVRLYREQALLASGLAGKSREVECKLTGVFPDAIHLLRDDGQPQLRLENIIWQGPKPDNLFLHGRCLFLAWQDGLPSNELQGQWRAVSSWVDVSQDASAAVAAGAVAVLNLPPSAPAGEGAVALLADPSFESLPQPWLFQLVQIISQHSPWAVPAGAGLCGDVVRHGQASAKIVGAAGSFRNLVQPLPDGAMKPGETWRLSVWAKGEGIAAGTEGWMKPLLRFMHYKHPEKRRYTTAYLPMGSFDWTPVTLDFVVPENLGPTQIGVGLDGAVGTLWLDDMRLERRQ</sequence>
<evidence type="ECO:0000313" key="4">
    <source>
        <dbReference type="Proteomes" id="UP001238163"/>
    </source>
</evidence>
<dbReference type="PANTHER" id="PTHR10357">
    <property type="entry name" value="ALPHA-AMYLASE FAMILY MEMBER"/>
    <property type="match status" value="1"/>
</dbReference>
<feature type="chain" id="PRO_5042214501" description="Glycosyl hydrolase family 13 catalytic domain-containing protein" evidence="1">
    <location>
        <begin position="18"/>
        <end position="1349"/>
    </location>
</feature>
<dbReference type="Pfam" id="PF00128">
    <property type="entry name" value="Alpha-amylase"/>
    <property type="match status" value="1"/>
</dbReference>